<feature type="compositionally biased region" description="Basic and acidic residues" evidence="2">
    <location>
        <begin position="1"/>
        <end position="12"/>
    </location>
</feature>
<protein>
    <submittedName>
        <fullName evidence="4">Uncharacterized protein</fullName>
    </submittedName>
</protein>
<evidence type="ECO:0000313" key="6">
    <source>
        <dbReference type="Proteomes" id="UP000320475"/>
    </source>
</evidence>
<feature type="compositionally biased region" description="Polar residues" evidence="2">
    <location>
        <begin position="18"/>
        <end position="27"/>
    </location>
</feature>
<gene>
    <name evidence="3" type="ORF">SeLEV6574_g03753</name>
    <name evidence="4" type="ORF">SeMB42_g01685</name>
</gene>
<evidence type="ECO:0000313" key="4">
    <source>
        <dbReference type="EMBL" id="TPX52046.1"/>
    </source>
</evidence>
<sequence>MNLVRAEPRELNIKVPNPSLSSQSHLNTSDEEQAKQQTEAARTESERIRREIESLEKLVAGLSAQQETLDYELTSIRAQIATSWKATNANNRKVFKHLVEAHCVERNHHLKMTTLQRKLQVVSASYTLLQDALHYKIIQRSDVDEWVAHQRLVLDDAIRRMSAKEDEWLKMDYRGLLASNEQDMLGSMSLLSQAAAPPPSRDSLHRQSASSTNNSSFQDLLKTYQLMEHEVKQLQEEALHLEVAIQEQEFAKLTNDVDNARMNLG</sequence>
<feature type="region of interest" description="Disordered" evidence="2">
    <location>
        <begin position="192"/>
        <end position="215"/>
    </location>
</feature>
<organism evidence="4 5">
    <name type="scientific">Synchytrium endobioticum</name>
    <dbReference type="NCBI Taxonomy" id="286115"/>
    <lineage>
        <taxon>Eukaryota</taxon>
        <taxon>Fungi</taxon>
        <taxon>Fungi incertae sedis</taxon>
        <taxon>Chytridiomycota</taxon>
        <taxon>Chytridiomycota incertae sedis</taxon>
        <taxon>Chytridiomycetes</taxon>
        <taxon>Synchytriales</taxon>
        <taxon>Synchytriaceae</taxon>
        <taxon>Synchytrium</taxon>
    </lineage>
</organism>
<keyword evidence="5" id="KW-1185">Reference proteome</keyword>
<dbReference type="VEuPathDB" id="FungiDB:SeMB42_g01685"/>
<evidence type="ECO:0000313" key="3">
    <source>
        <dbReference type="EMBL" id="TPX45626.1"/>
    </source>
</evidence>
<dbReference type="EMBL" id="QEAM01000135">
    <property type="protein sequence ID" value="TPX45626.1"/>
    <property type="molecule type" value="Genomic_DNA"/>
</dbReference>
<reference evidence="5 6" key="1">
    <citation type="journal article" date="2019" name="Sci. Rep.">
        <title>Comparative genomics of chytrid fungi reveal insights into the obligate biotrophic and pathogenic lifestyle of Synchytrium endobioticum.</title>
        <authorList>
            <person name="van de Vossenberg B.T.L.H."/>
            <person name="Warris S."/>
            <person name="Nguyen H.D.T."/>
            <person name="van Gent-Pelzer M.P.E."/>
            <person name="Joly D.L."/>
            <person name="van de Geest H.C."/>
            <person name="Bonants P.J.M."/>
            <person name="Smith D.S."/>
            <person name="Levesque C.A."/>
            <person name="van der Lee T.A.J."/>
        </authorList>
    </citation>
    <scope>NUCLEOTIDE SEQUENCE [LARGE SCALE GENOMIC DNA]</scope>
    <source>
        <strain evidence="3 6">LEV6574</strain>
        <strain evidence="4 5">MB42</strain>
    </source>
</reference>
<evidence type="ECO:0000313" key="5">
    <source>
        <dbReference type="Proteomes" id="UP000317494"/>
    </source>
</evidence>
<feature type="compositionally biased region" description="Polar residues" evidence="2">
    <location>
        <begin position="206"/>
        <end position="215"/>
    </location>
</feature>
<dbReference type="Proteomes" id="UP000317494">
    <property type="component" value="Unassembled WGS sequence"/>
</dbReference>
<dbReference type="Proteomes" id="UP000320475">
    <property type="component" value="Unassembled WGS sequence"/>
</dbReference>
<accession>A0A507DKJ1</accession>
<dbReference type="EMBL" id="QEAN01000045">
    <property type="protein sequence ID" value="TPX52046.1"/>
    <property type="molecule type" value="Genomic_DNA"/>
</dbReference>
<proteinExistence type="predicted"/>
<evidence type="ECO:0000256" key="1">
    <source>
        <dbReference type="SAM" id="Coils"/>
    </source>
</evidence>
<name>A0A507DKJ1_9FUNG</name>
<feature type="region of interest" description="Disordered" evidence="2">
    <location>
        <begin position="1"/>
        <end position="46"/>
    </location>
</feature>
<comment type="caution">
    <text evidence="4">The sequence shown here is derived from an EMBL/GenBank/DDBJ whole genome shotgun (WGS) entry which is preliminary data.</text>
</comment>
<feature type="coiled-coil region" evidence="1">
    <location>
        <begin position="217"/>
        <end position="263"/>
    </location>
</feature>
<evidence type="ECO:0000256" key="2">
    <source>
        <dbReference type="SAM" id="MobiDB-lite"/>
    </source>
</evidence>
<dbReference type="AlphaFoldDB" id="A0A507DKJ1"/>
<keyword evidence="1" id="KW-0175">Coiled coil</keyword>